<evidence type="ECO:0008006" key="4">
    <source>
        <dbReference type="Google" id="ProtNLM"/>
    </source>
</evidence>
<feature type="transmembrane region" description="Helical" evidence="1">
    <location>
        <begin position="169"/>
        <end position="192"/>
    </location>
</feature>
<organism evidence="2 3">
    <name type="scientific">Nocardia seriolae</name>
    <dbReference type="NCBI Taxonomy" id="37332"/>
    <lineage>
        <taxon>Bacteria</taxon>
        <taxon>Bacillati</taxon>
        <taxon>Actinomycetota</taxon>
        <taxon>Actinomycetes</taxon>
        <taxon>Mycobacteriales</taxon>
        <taxon>Nocardiaceae</taxon>
        <taxon>Nocardia</taxon>
    </lineage>
</organism>
<evidence type="ECO:0000313" key="3">
    <source>
        <dbReference type="Proteomes" id="UP000180166"/>
    </source>
</evidence>
<feature type="transmembrane region" description="Helical" evidence="1">
    <location>
        <begin position="126"/>
        <end position="149"/>
    </location>
</feature>
<dbReference type="KEGG" id="nsr:NS506_06352"/>
<protein>
    <recommendedName>
        <fullName evidence="4">DUF805 domain-containing protein</fullName>
    </recommendedName>
</protein>
<feature type="transmembrane region" description="Helical" evidence="1">
    <location>
        <begin position="204"/>
        <end position="229"/>
    </location>
</feature>
<name>A0ABC8B2K8_9NOCA</name>
<evidence type="ECO:0000313" key="2">
    <source>
        <dbReference type="EMBL" id="APB00388.1"/>
    </source>
</evidence>
<gene>
    <name evidence="2" type="ORF">NS506_06352</name>
</gene>
<dbReference type="Proteomes" id="UP000180166">
    <property type="component" value="Chromosome"/>
</dbReference>
<dbReference type="AlphaFoldDB" id="A0ABC8B2K8"/>
<sequence length="232" mass="25599">MHHRRPDCSRRLVPHVWLRRLPCRTGADAEPGAATRRSRPADCTHHLLGTTPPGSCCMTPGCRGCPSGVGAGAARFARNPATPSPSSRMLFSFRLLGLRSLALVFGSFILCRVADPTLTPDRWRTYLAWWRFWGLIGFCVAGFLSFLIISDMQGVPAFCGWRHPCSPLILLSLGMLPVYVWAAAGAIAWKTARIALSQRWRPRWGIVLGGLVFVPGVVLSLYLVAGYWWPDA</sequence>
<keyword evidence="1" id="KW-0472">Membrane</keyword>
<keyword evidence="1" id="KW-1133">Transmembrane helix</keyword>
<feature type="transmembrane region" description="Helical" evidence="1">
    <location>
        <begin position="91"/>
        <end position="114"/>
    </location>
</feature>
<evidence type="ECO:0000256" key="1">
    <source>
        <dbReference type="SAM" id="Phobius"/>
    </source>
</evidence>
<proteinExistence type="predicted"/>
<keyword evidence="1" id="KW-0812">Transmembrane</keyword>
<reference evidence="2 3" key="1">
    <citation type="submission" date="2016-10" db="EMBL/GenBank/DDBJ databases">
        <title>Genome sequence of Nocardia seriolae strain EM150506, isolated from Anguila japonica.</title>
        <authorList>
            <person name="Han H.-J."/>
        </authorList>
    </citation>
    <scope>NUCLEOTIDE SEQUENCE [LARGE SCALE GENOMIC DNA]</scope>
    <source>
        <strain evidence="2 3">EM150506</strain>
    </source>
</reference>
<accession>A0ABC8B2K8</accession>
<dbReference type="EMBL" id="CP017839">
    <property type="protein sequence ID" value="APB00388.1"/>
    <property type="molecule type" value="Genomic_DNA"/>
</dbReference>